<feature type="region of interest" description="Disordered" evidence="1">
    <location>
        <begin position="220"/>
        <end position="256"/>
    </location>
</feature>
<feature type="compositionally biased region" description="Low complexity" evidence="1">
    <location>
        <begin position="35"/>
        <end position="44"/>
    </location>
</feature>
<dbReference type="Pfam" id="PF00615">
    <property type="entry name" value="RGS"/>
    <property type="match status" value="1"/>
</dbReference>
<dbReference type="GO" id="GO:0005739">
    <property type="term" value="C:mitochondrion"/>
    <property type="evidence" value="ECO:0007669"/>
    <property type="project" value="TreeGrafter"/>
</dbReference>
<feature type="domain" description="RGS" evidence="2">
    <location>
        <begin position="95"/>
        <end position="349"/>
    </location>
</feature>
<organism evidence="3 4">
    <name type="scientific">Halocaridina rubra</name>
    <name type="common">Hawaiian red shrimp</name>
    <dbReference type="NCBI Taxonomy" id="373956"/>
    <lineage>
        <taxon>Eukaryota</taxon>
        <taxon>Metazoa</taxon>
        <taxon>Ecdysozoa</taxon>
        <taxon>Arthropoda</taxon>
        <taxon>Crustacea</taxon>
        <taxon>Multicrustacea</taxon>
        <taxon>Malacostraca</taxon>
        <taxon>Eumalacostraca</taxon>
        <taxon>Eucarida</taxon>
        <taxon>Decapoda</taxon>
        <taxon>Pleocyemata</taxon>
        <taxon>Caridea</taxon>
        <taxon>Atyoidea</taxon>
        <taxon>Atyidae</taxon>
        <taxon>Halocaridina</taxon>
    </lineage>
</organism>
<name>A0AAN8XGI3_HALRR</name>
<gene>
    <name evidence="3" type="ORF">SK128_006728</name>
</gene>
<dbReference type="InterPro" id="IPR016137">
    <property type="entry name" value="RGS"/>
</dbReference>
<dbReference type="PANTHER" id="PTHR13155">
    <property type="entry name" value="A-KINASE ANCHOR PROTEINS"/>
    <property type="match status" value="1"/>
</dbReference>
<proteinExistence type="predicted"/>
<reference evidence="3 4" key="1">
    <citation type="submission" date="2023-11" db="EMBL/GenBank/DDBJ databases">
        <title>Halocaridina rubra genome assembly.</title>
        <authorList>
            <person name="Smith C."/>
        </authorList>
    </citation>
    <scope>NUCLEOTIDE SEQUENCE [LARGE SCALE GENOMIC DNA]</scope>
    <source>
        <strain evidence="3">EP-1</strain>
        <tissue evidence="3">Whole</tissue>
    </source>
</reference>
<evidence type="ECO:0000313" key="4">
    <source>
        <dbReference type="Proteomes" id="UP001381693"/>
    </source>
</evidence>
<sequence>MYSILVTFANSIGQSGGSDSPNHGGSHIHEGAVAQSPSQSSSSPNRGPLQPVQLPYLGSSSSHYFILEDDEQRYLNHLGEGQDDPLLVESQFVKTVSDIFSSQSALPYFLQFLQGWGADKYARFWLDIISFRASAETRIRNHDAWSSDDLRQIKEDLSIQSDKGRGKVEIGNSYTEKFLGNCTESDISNQMPLNSENEDLKSQIKDLILPDLVSNIQNASDVTPLHSPNAPSSVPDCGSSYSKDVKDRSSQTVDETIPNESALESLKKDDGGIMNTNTWTRTRAQKLRQSIADDALRIYQKYIAKDAEYPIYVDDTTREEICLKIQITKQDISPDCFESAQTFVFSLLKKE</sequence>
<feature type="compositionally biased region" description="Polar residues" evidence="1">
    <location>
        <begin position="13"/>
        <end position="23"/>
    </location>
</feature>
<dbReference type="PANTHER" id="PTHR13155:SF1">
    <property type="entry name" value="A-KINASE ANCHOR PROTEIN 10, MITOCHONDRIAL"/>
    <property type="match status" value="1"/>
</dbReference>
<dbReference type="Gene3D" id="1.10.167.10">
    <property type="entry name" value="Regulator of G-protein Signalling 4, domain 2"/>
    <property type="match status" value="1"/>
</dbReference>
<dbReference type="SMART" id="SM00315">
    <property type="entry name" value="RGS"/>
    <property type="match status" value="1"/>
</dbReference>
<accession>A0AAN8XGI3</accession>
<protein>
    <recommendedName>
        <fullName evidence="2">RGS domain-containing protein</fullName>
    </recommendedName>
</protein>
<dbReference type="Proteomes" id="UP001381693">
    <property type="component" value="Unassembled WGS sequence"/>
</dbReference>
<dbReference type="AlphaFoldDB" id="A0AAN8XGI3"/>
<dbReference type="GO" id="GO:0005886">
    <property type="term" value="C:plasma membrane"/>
    <property type="evidence" value="ECO:0007669"/>
    <property type="project" value="TreeGrafter"/>
</dbReference>
<dbReference type="EMBL" id="JAXCGZ010002373">
    <property type="protein sequence ID" value="KAK7083985.1"/>
    <property type="molecule type" value="Genomic_DNA"/>
</dbReference>
<feature type="region of interest" description="Disordered" evidence="1">
    <location>
        <begin position="13"/>
        <end position="52"/>
    </location>
</feature>
<dbReference type="SUPFAM" id="SSF48097">
    <property type="entry name" value="Regulator of G-protein signaling, RGS"/>
    <property type="match status" value="1"/>
</dbReference>
<evidence type="ECO:0000259" key="2">
    <source>
        <dbReference type="SMART" id="SM00315"/>
    </source>
</evidence>
<evidence type="ECO:0000256" key="1">
    <source>
        <dbReference type="SAM" id="MobiDB-lite"/>
    </source>
</evidence>
<evidence type="ECO:0000313" key="3">
    <source>
        <dbReference type="EMBL" id="KAK7083985.1"/>
    </source>
</evidence>
<keyword evidence="4" id="KW-1185">Reference proteome</keyword>
<dbReference type="InterPro" id="IPR052246">
    <property type="entry name" value="Cell_Polariz_PKAAnc"/>
</dbReference>
<dbReference type="GO" id="GO:0008104">
    <property type="term" value="P:intracellular protein localization"/>
    <property type="evidence" value="ECO:0007669"/>
    <property type="project" value="TreeGrafter"/>
</dbReference>
<comment type="caution">
    <text evidence="3">The sequence shown here is derived from an EMBL/GenBank/DDBJ whole genome shotgun (WGS) entry which is preliminary data.</text>
</comment>
<dbReference type="InterPro" id="IPR044926">
    <property type="entry name" value="RGS_subdomain_2"/>
</dbReference>
<dbReference type="InterPro" id="IPR036305">
    <property type="entry name" value="RGS_sf"/>
</dbReference>